<dbReference type="OrthoDB" id="9805674at2"/>
<gene>
    <name evidence="3" type="ORF">EJ104_05790</name>
</gene>
<reference evidence="3 4" key="1">
    <citation type="submission" date="2018-12" db="EMBL/GenBank/DDBJ databases">
        <title>Deinococcus radiophilus ATCC 27603 genome sequencing and assembly.</title>
        <authorList>
            <person name="Maclea K.S."/>
            <person name="Maynard C.R."/>
        </authorList>
    </citation>
    <scope>NUCLEOTIDE SEQUENCE [LARGE SCALE GENOMIC DNA]</scope>
    <source>
        <strain evidence="3 4">ATCC 27603</strain>
    </source>
</reference>
<dbReference type="Pfam" id="PF13672">
    <property type="entry name" value="PP2C_2"/>
    <property type="match status" value="1"/>
</dbReference>
<dbReference type="InterPro" id="IPR001932">
    <property type="entry name" value="PPM-type_phosphatase-like_dom"/>
</dbReference>
<keyword evidence="4" id="KW-1185">Reference proteome</keyword>
<protein>
    <submittedName>
        <fullName evidence="3">Protein phosphatase 2C domain-containing protein</fullName>
    </submittedName>
</protein>
<sequence>MGRSLSAVPHAAPLPQSGLSSWRWVAASVNGQAHLARGEGGQDAYRVQSLGGAGLVLAVSDGAGSASQAAHASAWLCDEACRWCAAQVRAGEKLDAQALLTFLQGGLQTEADALGVPRRELAATLGLAVVRSEGAWCFGVGDSAVLADWDAEDGKGTGLRPVFWPQQGEYANQTLFVGEITSEQAQTRTLSGVRALALLTDGLHPAALQLAERQAHAGFFAPLLSALQGAAPGDLPALQRSLAALLDSGRMRERSDDDKTLVLALRPAEDRDG</sequence>
<proteinExistence type="predicted"/>
<dbReference type="EMBL" id="RXPE01000008">
    <property type="protein sequence ID" value="RTR28032.1"/>
    <property type="molecule type" value="Genomic_DNA"/>
</dbReference>
<evidence type="ECO:0000259" key="2">
    <source>
        <dbReference type="Pfam" id="PF13672"/>
    </source>
</evidence>
<accession>A0A3S0IA24</accession>
<dbReference type="SUPFAM" id="SSF81606">
    <property type="entry name" value="PP2C-like"/>
    <property type="match status" value="1"/>
</dbReference>
<feature type="domain" description="PPM-type phosphatase" evidence="2">
    <location>
        <begin position="31"/>
        <end position="246"/>
    </location>
</feature>
<organism evidence="3 4">
    <name type="scientific">Deinococcus radiophilus</name>
    <dbReference type="NCBI Taxonomy" id="32062"/>
    <lineage>
        <taxon>Bacteria</taxon>
        <taxon>Thermotogati</taxon>
        <taxon>Deinococcota</taxon>
        <taxon>Deinococci</taxon>
        <taxon>Deinococcales</taxon>
        <taxon>Deinococcaceae</taxon>
        <taxon>Deinococcus</taxon>
    </lineage>
</organism>
<name>A0A3S0IA24_9DEIO</name>
<evidence type="ECO:0000313" key="4">
    <source>
        <dbReference type="Proteomes" id="UP000277766"/>
    </source>
</evidence>
<evidence type="ECO:0000256" key="1">
    <source>
        <dbReference type="SAM" id="MobiDB-lite"/>
    </source>
</evidence>
<dbReference type="Gene3D" id="3.60.40.10">
    <property type="entry name" value="PPM-type phosphatase domain"/>
    <property type="match status" value="1"/>
</dbReference>
<evidence type="ECO:0000313" key="3">
    <source>
        <dbReference type="EMBL" id="RTR28032.1"/>
    </source>
</evidence>
<dbReference type="AlphaFoldDB" id="A0A3S0IA24"/>
<feature type="region of interest" description="Disordered" evidence="1">
    <location>
        <begin position="252"/>
        <end position="273"/>
    </location>
</feature>
<comment type="caution">
    <text evidence="3">The sequence shown here is derived from an EMBL/GenBank/DDBJ whole genome shotgun (WGS) entry which is preliminary data.</text>
</comment>
<dbReference type="InterPro" id="IPR036457">
    <property type="entry name" value="PPM-type-like_dom_sf"/>
</dbReference>
<dbReference type="Proteomes" id="UP000277766">
    <property type="component" value="Unassembled WGS sequence"/>
</dbReference>